<keyword evidence="1" id="KW-0812">Transmembrane</keyword>
<gene>
    <name evidence="2" type="ORF">T05_1494</name>
</gene>
<keyword evidence="1" id="KW-1133">Transmembrane helix</keyword>
<comment type="caution">
    <text evidence="2">The sequence shown here is derived from an EMBL/GenBank/DDBJ whole genome shotgun (WGS) entry which is preliminary data.</text>
</comment>
<dbReference type="AlphaFoldDB" id="A0A0V0U1P2"/>
<protein>
    <submittedName>
        <fullName evidence="2">Uncharacterized protein</fullName>
    </submittedName>
</protein>
<accession>A0A0V0U1P2</accession>
<evidence type="ECO:0000313" key="3">
    <source>
        <dbReference type="Proteomes" id="UP000055048"/>
    </source>
</evidence>
<name>A0A0V0U1P2_9BILA</name>
<organism evidence="2 3">
    <name type="scientific">Trichinella murrelli</name>
    <dbReference type="NCBI Taxonomy" id="144512"/>
    <lineage>
        <taxon>Eukaryota</taxon>
        <taxon>Metazoa</taxon>
        <taxon>Ecdysozoa</taxon>
        <taxon>Nematoda</taxon>
        <taxon>Enoplea</taxon>
        <taxon>Dorylaimia</taxon>
        <taxon>Trichinellida</taxon>
        <taxon>Trichinellidae</taxon>
        <taxon>Trichinella</taxon>
    </lineage>
</organism>
<proteinExistence type="predicted"/>
<evidence type="ECO:0000256" key="1">
    <source>
        <dbReference type="SAM" id="Phobius"/>
    </source>
</evidence>
<dbReference type="Proteomes" id="UP000055048">
    <property type="component" value="Unassembled WGS sequence"/>
</dbReference>
<reference evidence="2 3" key="1">
    <citation type="submission" date="2015-01" db="EMBL/GenBank/DDBJ databases">
        <title>Evolution of Trichinella species and genotypes.</title>
        <authorList>
            <person name="Korhonen P.K."/>
            <person name="Edoardo P."/>
            <person name="Giuseppe L.R."/>
            <person name="Gasser R.B."/>
        </authorList>
    </citation>
    <scope>NUCLEOTIDE SEQUENCE [LARGE SCALE GENOMIC DNA]</scope>
    <source>
        <strain evidence="2">ISS417</strain>
    </source>
</reference>
<evidence type="ECO:0000313" key="2">
    <source>
        <dbReference type="EMBL" id="KRX45186.1"/>
    </source>
</evidence>
<keyword evidence="1" id="KW-0472">Membrane</keyword>
<sequence length="83" mass="9705">MIETFHLNEDKGYNDAFVMMNVQSKHRGLLENSQENRKTITQAGKRKRMVGPLLLLLLLLLLGRWLRTAIDEAFTFTLRMDQN</sequence>
<keyword evidence="3" id="KW-1185">Reference proteome</keyword>
<dbReference type="EMBL" id="JYDJ01000081">
    <property type="protein sequence ID" value="KRX45186.1"/>
    <property type="molecule type" value="Genomic_DNA"/>
</dbReference>
<feature type="transmembrane region" description="Helical" evidence="1">
    <location>
        <begin position="49"/>
        <end position="66"/>
    </location>
</feature>